<feature type="region of interest" description="Disordered" evidence="7">
    <location>
        <begin position="1"/>
        <end position="23"/>
    </location>
</feature>
<keyword evidence="2" id="KW-0808">Transferase</keyword>
<evidence type="ECO:0000256" key="3">
    <source>
        <dbReference type="ARBA" id="ARBA00022741"/>
    </source>
</evidence>
<evidence type="ECO:0000313" key="11">
    <source>
        <dbReference type="Proteomes" id="UP001058271"/>
    </source>
</evidence>
<evidence type="ECO:0008006" key="12">
    <source>
        <dbReference type="Google" id="ProtNLM"/>
    </source>
</evidence>
<dbReference type="RefSeq" id="WP_260724167.1">
    <property type="nucleotide sequence ID" value="NZ_BAAABS010000052.1"/>
</dbReference>
<reference evidence="10" key="1">
    <citation type="submission" date="2021-04" db="EMBL/GenBank/DDBJ databases">
        <title>Biosynthetic gene clusters of Dactylosporangioum roseum.</title>
        <authorList>
            <person name="Hartkoorn R.C."/>
            <person name="Beaudoing E."/>
            <person name="Hot D."/>
            <person name="Moureu S."/>
        </authorList>
    </citation>
    <scope>NUCLEOTIDE SEQUENCE</scope>
    <source>
        <strain evidence="10">NRRL B-16295</strain>
    </source>
</reference>
<evidence type="ECO:0000256" key="2">
    <source>
        <dbReference type="ARBA" id="ARBA00022679"/>
    </source>
</evidence>
<accession>A0ABY5YYJ4</accession>
<keyword evidence="11" id="KW-1185">Reference proteome</keyword>
<dbReference type="Pfam" id="PF07005">
    <property type="entry name" value="SBD_N"/>
    <property type="match status" value="1"/>
</dbReference>
<dbReference type="SUPFAM" id="SSF142764">
    <property type="entry name" value="YgbK-like"/>
    <property type="match status" value="1"/>
</dbReference>
<evidence type="ECO:0000259" key="8">
    <source>
        <dbReference type="Pfam" id="PF07005"/>
    </source>
</evidence>
<keyword evidence="4" id="KW-0418">Kinase</keyword>
<evidence type="ECO:0000256" key="4">
    <source>
        <dbReference type="ARBA" id="ARBA00022777"/>
    </source>
</evidence>
<feature type="compositionally biased region" description="Basic and acidic residues" evidence="7">
    <location>
        <begin position="1"/>
        <end position="12"/>
    </location>
</feature>
<dbReference type="InterPro" id="IPR037051">
    <property type="entry name" value="4-carb_acid_sugar_kinase_N_sf"/>
</dbReference>
<name>A0ABY5YYJ4_9ACTN</name>
<proteinExistence type="inferred from homology"/>
<dbReference type="EMBL" id="CP073721">
    <property type="protein sequence ID" value="UWZ34821.1"/>
    <property type="molecule type" value="Genomic_DNA"/>
</dbReference>
<keyword evidence="6" id="KW-0119">Carbohydrate metabolism</keyword>
<keyword evidence="5" id="KW-0067">ATP-binding</keyword>
<evidence type="ECO:0000313" key="10">
    <source>
        <dbReference type="EMBL" id="UWZ34821.1"/>
    </source>
</evidence>
<feature type="domain" description="Four-carbon acid sugar kinase nucleotide binding" evidence="9">
    <location>
        <begin position="306"/>
        <end position="470"/>
    </location>
</feature>
<evidence type="ECO:0000259" key="9">
    <source>
        <dbReference type="Pfam" id="PF17042"/>
    </source>
</evidence>
<feature type="domain" description="Four-carbon acid sugar kinase N-terminal" evidence="8">
    <location>
        <begin position="41"/>
        <end position="278"/>
    </location>
</feature>
<gene>
    <name evidence="10" type="ORF">Drose_27020</name>
</gene>
<organism evidence="10 11">
    <name type="scientific">Dactylosporangium roseum</name>
    <dbReference type="NCBI Taxonomy" id="47989"/>
    <lineage>
        <taxon>Bacteria</taxon>
        <taxon>Bacillati</taxon>
        <taxon>Actinomycetota</taxon>
        <taxon>Actinomycetes</taxon>
        <taxon>Micromonosporales</taxon>
        <taxon>Micromonosporaceae</taxon>
        <taxon>Dactylosporangium</taxon>
    </lineage>
</organism>
<dbReference type="Gene3D" id="3.40.980.20">
    <property type="entry name" value="Four-carbon acid sugar kinase, nucleotide binding domain"/>
    <property type="match status" value="1"/>
</dbReference>
<comment type="similarity">
    <text evidence="1">Belongs to the four-carbon acid sugar kinase family.</text>
</comment>
<dbReference type="Pfam" id="PF17042">
    <property type="entry name" value="NBD_C"/>
    <property type="match status" value="1"/>
</dbReference>
<protein>
    <recommendedName>
        <fullName evidence="12">Hydroxyacid dehydrogenase</fullName>
    </recommendedName>
</protein>
<sequence length="494" mass="52060">MVTESPGRRLADLDQPTPTHEEGVAAPIIAEANRSRRMWTVVLDDDPTGTQTVRGAPVVLPGAPDAELAWAAQHPGGITFVLTNTRAVDADQAERTTYQLVRRAARLADGAGHRLRVVTRGDSTLRGHFRTELLAAGRALADAGQPIDGVLFVPCFLEAGRYTAADVQWVDQDGLLSPAAHTEFARDATFGYEETGLLPWTRARWPVGPHVGSLSLEAIRDRDGVARIAKILCGMAHDDIVVANAVRAGDLEVLMLALLAAEQAGRRILVRSGPSMVRLLAGQPSPEPLTPPEVAAMRRPGGRRGLVVAGSHTALTNAQVAAARAAHDPALVELDASAVVGDGGRHANAEVRRCAEATSAALARDDVILRTSRDIVHSGQHSPLLVSRKIAQALSNVVSLVVRRTPPAYVIAKGGITSSDIAAGALGSRRALVAGQMFPGQVPVWDLRDGLVPGLPLVVFPGNVGHDRTLAEAMERFRDAGSDPGSVQDEGGPA</sequence>
<evidence type="ECO:0000256" key="6">
    <source>
        <dbReference type="ARBA" id="ARBA00023277"/>
    </source>
</evidence>
<keyword evidence="3" id="KW-0547">Nucleotide-binding</keyword>
<dbReference type="InterPro" id="IPR010737">
    <property type="entry name" value="4-carb_acid_sugar_kinase_N"/>
</dbReference>
<evidence type="ECO:0000256" key="1">
    <source>
        <dbReference type="ARBA" id="ARBA00005715"/>
    </source>
</evidence>
<dbReference type="Gene3D" id="3.40.50.10840">
    <property type="entry name" value="Putative sugar-binding, N-terminal domain"/>
    <property type="match status" value="1"/>
</dbReference>
<dbReference type="InterPro" id="IPR031475">
    <property type="entry name" value="NBD_C"/>
</dbReference>
<evidence type="ECO:0000256" key="5">
    <source>
        <dbReference type="ARBA" id="ARBA00022840"/>
    </source>
</evidence>
<dbReference type="InterPro" id="IPR042213">
    <property type="entry name" value="NBD_C_sf"/>
</dbReference>
<dbReference type="Proteomes" id="UP001058271">
    <property type="component" value="Chromosome"/>
</dbReference>
<evidence type="ECO:0000256" key="7">
    <source>
        <dbReference type="SAM" id="MobiDB-lite"/>
    </source>
</evidence>